<evidence type="ECO:0000259" key="1">
    <source>
        <dbReference type="Pfam" id="PF11427"/>
    </source>
</evidence>
<dbReference type="EMBL" id="KI913141">
    <property type="protein sequence ID" value="ETV75282.1"/>
    <property type="molecule type" value="Genomic_DNA"/>
</dbReference>
<organism evidence="2">
    <name type="scientific">Aphanomyces astaci</name>
    <name type="common">Crayfish plague agent</name>
    <dbReference type="NCBI Taxonomy" id="112090"/>
    <lineage>
        <taxon>Eukaryota</taxon>
        <taxon>Sar</taxon>
        <taxon>Stramenopiles</taxon>
        <taxon>Oomycota</taxon>
        <taxon>Saprolegniomycetes</taxon>
        <taxon>Saprolegniales</taxon>
        <taxon>Verrucalvaceae</taxon>
        <taxon>Aphanomyces</taxon>
    </lineage>
</organism>
<evidence type="ECO:0000313" key="2">
    <source>
        <dbReference type="EMBL" id="ETV75282.1"/>
    </source>
</evidence>
<dbReference type="RefSeq" id="XP_009835330.1">
    <property type="nucleotide sequence ID" value="XM_009837028.1"/>
</dbReference>
<name>W4G6E5_APHAT</name>
<proteinExistence type="predicted"/>
<accession>W4G6E5</accession>
<protein>
    <recommendedName>
        <fullName evidence="1">Tc3 transposase DNA binding domain-containing protein</fullName>
    </recommendedName>
</protein>
<dbReference type="GO" id="GO:0003677">
    <property type="term" value="F:DNA binding"/>
    <property type="evidence" value="ECO:0007669"/>
    <property type="project" value="InterPro"/>
</dbReference>
<gene>
    <name evidence="2" type="ORF">H257_10465</name>
</gene>
<sequence>MRKAIVIAFLRRWFIRRRLAKELFAREMEYHYLDFVHKTPKRTSILSGPLWVDELHLFAAMGLGSLLSSMEQGMVLALRRHGLSIRAIAVEISRSTKAVRTFLKDRSSMEQGLKEERQAISSDGSTVCLIVRHPRQAYQLEALRLVSIWMPLFEHANGVSSKPPTSAM</sequence>
<dbReference type="Pfam" id="PF11427">
    <property type="entry name" value="HTH_Tnp_Tc3_1"/>
    <property type="match status" value="1"/>
</dbReference>
<dbReference type="InterPro" id="IPR025898">
    <property type="entry name" value="Tc3_transposase_DNA-bd_dom"/>
</dbReference>
<feature type="domain" description="Tc3 transposase DNA binding" evidence="1">
    <location>
        <begin position="64"/>
        <end position="108"/>
    </location>
</feature>
<dbReference type="GeneID" id="20812461"/>
<reference evidence="2" key="1">
    <citation type="submission" date="2013-12" db="EMBL/GenBank/DDBJ databases">
        <title>The Genome Sequence of Aphanomyces astaci APO3.</title>
        <authorList>
            <consortium name="The Broad Institute Genomics Platform"/>
            <person name="Russ C."/>
            <person name="Tyler B."/>
            <person name="van West P."/>
            <person name="Dieguez-Uribeondo J."/>
            <person name="Young S.K."/>
            <person name="Zeng Q."/>
            <person name="Gargeya S."/>
            <person name="Fitzgerald M."/>
            <person name="Abouelleil A."/>
            <person name="Alvarado L."/>
            <person name="Chapman S.B."/>
            <person name="Gainer-Dewar J."/>
            <person name="Goldberg J."/>
            <person name="Griggs A."/>
            <person name="Gujja S."/>
            <person name="Hansen M."/>
            <person name="Howarth C."/>
            <person name="Imamovic A."/>
            <person name="Ireland A."/>
            <person name="Larimer J."/>
            <person name="McCowan C."/>
            <person name="Murphy C."/>
            <person name="Pearson M."/>
            <person name="Poon T.W."/>
            <person name="Priest M."/>
            <person name="Roberts A."/>
            <person name="Saif S."/>
            <person name="Shea T."/>
            <person name="Sykes S."/>
            <person name="Wortman J."/>
            <person name="Nusbaum C."/>
            <person name="Birren B."/>
        </authorList>
    </citation>
    <scope>NUCLEOTIDE SEQUENCE [LARGE SCALE GENOMIC DNA]</scope>
    <source>
        <strain evidence="2">APO3</strain>
    </source>
</reference>
<dbReference type="Gene3D" id="1.10.10.60">
    <property type="entry name" value="Homeodomain-like"/>
    <property type="match status" value="1"/>
</dbReference>
<dbReference type="VEuPathDB" id="FungiDB:H257_10465"/>
<dbReference type="AlphaFoldDB" id="W4G6E5"/>